<proteinExistence type="predicted"/>
<gene>
    <name evidence="2" type="ordered locus">Acin_2038</name>
</gene>
<dbReference type="CDD" id="cd04301">
    <property type="entry name" value="NAT_SF"/>
    <property type="match status" value="1"/>
</dbReference>
<dbReference type="Gene3D" id="3.40.630.30">
    <property type="match status" value="1"/>
</dbReference>
<evidence type="ECO:0000313" key="2">
    <source>
        <dbReference type="EMBL" id="AEQ23243.1"/>
    </source>
</evidence>
<dbReference type="Pfam" id="PF13673">
    <property type="entry name" value="Acetyltransf_10"/>
    <property type="match status" value="1"/>
</dbReference>
<reference evidence="2 3" key="1">
    <citation type="journal article" date="2011" name="J. Bacteriol.">
        <title>Complete genome sequence of Acidaminococcus intestini RYC-MR95, a Gram-negative bacterium from the phylum Firmicutes.</title>
        <authorList>
            <person name="D'Auria G."/>
            <person name="Galan J.C."/>
            <person name="Rodriguez-Alcayna M."/>
            <person name="Moya A."/>
            <person name="Baquero F."/>
            <person name="Latorre A."/>
        </authorList>
    </citation>
    <scope>NUCLEOTIDE SEQUENCE [LARGE SCALE GENOMIC DNA]</scope>
    <source>
        <strain evidence="2 3">RyC-MR95</strain>
    </source>
</reference>
<dbReference type="KEGG" id="ain:Acin_2038"/>
<accession>G4Q4Y8</accession>
<dbReference type="HOGENOM" id="CLU_013985_21_2_9"/>
<dbReference type="InterPro" id="IPR000182">
    <property type="entry name" value="GNAT_dom"/>
</dbReference>
<dbReference type="InterPro" id="IPR016181">
    <property type="entry name" value="Acyl_CoA_acyltransferase"/>
</dbReference>
<evidence type="ECO:0000259" key="1">
    <source>
        <dbReference type="PROSITE" id="PS51186"/>
    </source>
</evidence>
<sequence length="135" mass="15063">MLGFWLEGNLDTYPFIDAPYFEDNLTCVKSPFPEAHMIAAKDAGIILGFIDLIKSSIEGLFVGLAYRKKGRGKALIDAVKNEGSSLAVAAFSKKMGVIRVYQREEFVLLRRKKDCGTGKESLIFFFMRKKDVGDA</sequence>
<dbReference type="InParanoid" id="G4Q4Y8"/>
<dbReference type="EMBL" id="CP003058">
    <property type="protein sequence ID" value="AEQ23243.1"/>
    <property type="molecule type" value="Genomic_DNA"/>
</dbReference>
<dbReference type="PATRIC" id="fig|568816.4.peg.1975"/>
<dbReference type="GO" id="GO:0016747">
    <property type="term" value="F:acyltransferase activity, transferring groups other than amino-acyl groups"/>
    <property type="evidence" value="ECO:0007669"/>
    <property type="project" value="InterPro"/>
</dbReference>
<feature type="domain" description="N-acetyltransferase" evidence="1">
    <location>
        <begin position="1"/>
        <end position="135"/>
    </location>
</feature>
<dbReference type="PROSITE" id="PS51186">
    <property type="entry name" value="GNAT"/>
    <property type="match status" value="1"/>
</dbReference>
<evidence type="ECO:0000313" key="3">
    <source>
        <dbReference type="Proteomes" id="UP000007093"/>
    </source>
</evidence>
<keyword evidence="3" id="KW-1185">Reference proteome</keyword>
<dbReference type="STRING" id="568816.Acin_2038"/>
<protein>
    <submittedName>
        <fullName evidence="2">Acetyltransferase</fullName>
    </submittedName>
</protein>
<dbReference type="AlphaFoldDB" id="G4Q4Y8"/>
<dbReference type="Proteomes" id="UP000007093">
    <property type="component" value="Chromosome"/>
</dbReference>
<keyword evidence="2" id="KW-0808">Transferase</keyword>
<organism evidence="2 3">
    <name type="scientific">Acidaminococcus intestini (strain RyC-MR95)</name>
    <dbReference type="NCBI Taxonomy" id="568816"/>
    <lineage>
        <taxon>Bacteria</taxon>
        <taxon>Bacillati</taxon>
        <taxon>Bacillota</taxon>
        <taxon>Negativicutes</taxon>
        <taxon>Acidaminococcales</taxon>
        <taxon>Acidaminococcaceae</taxon>
        <taxon>Acidaminococcus</taxon>
    </lineage>
</organism>
<name>G4Q4Y8_ACIIR</name>
<dbReference type="eggNOG" id="COG0454">
    <property type="taxonomic scope" value="Bacteria"/>
</dbReference>
<dbReference type="SUPFAM" id="SSF55729">
    <property type="entry name" value="Acyl-CoA N-acyltransferases (Nat)"/>
    <property type="match status" value="1"/>
</dbReference>